<dbReference type="Proteomes" id="UP000663864">
    <property type="component" value="Unassembled WGS sequence"/>
</dbReference>
<gene>
    <name evidence="2" type="ORF">ZHD862_LOCUS26439</name>
</gene>
<feature type="region of interest" description="Disordered" evidence="1">
    <location>
        <begin position="488"/>
        <end position="528"/>
    </location>
</feature>
<dbReference type="AlphaFoldDB" id="A0A815BLJ9"/>
<feature type="compositionally biased region" description="Polar residues" evidence="1">
    <location>
        <begin position="624"/>
        <end position="633"/>
    </location>
</feature>
<evidence type="ECO:0000313" key="2">
    <source>
        <dbReference type="EMBL" id="CAF1271492.1"/>
    </source>
</evidence>
<accession>A0A815BLJ9</accession>
<sequence>MSSLSMTGVRKTRSTNVTSTSSSITTTLDESSILDDLRKNLHCSIQFINIYNQCYQITSLRSSLIEILCNILSNSINIDVKILIFILDCLITNHTNLLIELTDIQFKQNLLPFIKRILSIDEDNNDILLLTLRFLIILIENYSNLLNSTLAEWLSSILHFVVTHISSSSYIIYGDLIIDLLTKIVKNFTPLPKEIVDVLGRSPSSIISTHFLTQLKTWVKHVDDTKLALFAIHLWEPLAALLSRLLTRGHTKGNEMLGVMQDGRACLRDLKDKEHLLLPCFLADHDDSNITGNSILPNITDESQLSQQVDIVTPLINCQQSSSERIHSSCITTIRSHNIDQIESKFLPIVNNINHNDQSDSPVIINKRISSTSTCLTEKQKEKLRTRQVIPLLCDDNSDTQSLSSTMDTPTIESMMATYQLRNTNNENKQSINDNSISLFKQSISNSSSSIESLQENNTIVESLSTSPPPSSSSTTTIIIENENSSIQISTNNNDDDIPEESSIAKKLRRSRRPSTSARKSLINNSKKNRTIPLSNEILTTIPSITNDPSSSSSSLLLNNEIIRTRPLKSILKRLSPTKPRQDHTRHVAFHDQVKVLLFTSPARRDINNQQQKKKSPNKDDIKNGSSIITRRSNLINNNNNNEQTVHNNKTRSSKLFNFSDEKKYELSPKSNKTEESPQIKPVEPIYPALIDCDKPLDSLIHVVYGGVCPTNAINYFRSIKMNTVGDIARSTAAQIEVYPIPPPKLANIQKALSLYQERLINSPSLSPIIGTNGESLTPIASTSEETIAISDGTFTKEASSLPTTTTTIINDPHHSLYDVDTLIDSLDYERLYLNDNNDIDDDDITPPSTSQIDFIRTRRQIALVNRDEQISPQKRHLSLINQDEKNSDNHEQDEQISPKKQTIINRTLGERLQKAADIYKNIGRLPFDDDYIELIRQLFNNSSLTHLEQLHLKSLFLDN</sequence>
<feature type="compositionally biased region" description="Low complexity" evidence="1">
    <location>
        <begin position="634"/>
        <end position="648"/>
    </location>
</feature>
<feature type="compositionally biased region" description="Polar residues" evidence="1">
    <location>
        <begin position="514"/>
        <end position="528"/>
    </location>
</feature>
<comment type="caution">
    <text evidence="2">The sequence shown here is derived from an EMBL/GenBank/DDBJ whole genome shotgun (WGS) entry which is preliminary data.</text>
</comment>
<proteinExistence type="predicted"/>
<feature type="region of interest" description="Disordered" evidence="1">
    <location>
        <begin position="601"/>
        <end position="654"/>
    </location>
</feature>
<dbReference type="EMBL" id="CAJNOT010001985">
    <property type="protein sequence ID" value="CAF1271492.1"/>
    <property type="molecule type" value="Genomic_DNA"/>
</dbReference>
<protein>
    <submittedName>
        <fullName evidence="2">Uncharacterized protein</fullName>
    </submittedName>
</protein>
<evidence type="ECO:0000256" key="1">
    <source>
        <dbReference type="SAM" id="MobiDB-lite"/>
    </source>
</evidence>
<reference evidence="2" key="1">
    <citation type="submission" date="2021-02" db="EMBL/GenBank/DDBJ databases">
        <authorList>
            <person name="Nowell W R."/>
        </authorList>
    </citation>
    <scope>NUCLEOTIDE SEQUENCE</scope>
</reference>
<evidence type="ECO:0000313" key="3">
    <source>
        <dbReference type="Proteomes" id="UP000663864"/>
    </source>
</evidence>
<organism evidence="2 3">
    <name type="scientific">Rotaria sordida</name>
    <dbReference type="NCBI Taxonomy" id="392033"/>
    <lineage>
        <taxon>Eukaryota</taxon>
        <taxon>Metazoa</taxon>
        <taxon>Spiralia</taxon>
        <taxon>Gnathifera</taxon>
        <taxon>Rotifera</taxon>
        <taxon>Eurotatoria</taxon>
        <taxon>Bdelloidea</taxon>
        <taxon>Philodinida</taxon>
        <taxon>Philodinidae</taxon>
        <taxon>Rotaria</taxon>
    </lineage>
</organism>
<name>A0A815BLJ9_9BILA</name>